<feature type="domain" description="NTF2" evidence="2">
    <location>
        <begin position="23"/>
        <end position="135"/>
    </location>
</feature>
<reference evidence="4" key="1">
    <citation type="submission" date="2016-11" db="UniProtKB">
        <authorList>
            <consortium name="WormBaseParasite"/>
        </authorList>
    </citation>
    <scope>IDENTIFICATION</scope>
</reference>
<dbReference type="AlphaFoldDB" id="A0A1I7RUJ0"/>
<sequence>MVKVQLISMENNKIYEQVDSKVVATQFIQFYYKELLNGVPNVLKCYSEDSTIKRFGGEDISGLDNIRAELERSTLTNVKIYKINSVYSYHNSVFLQVGAELTTTASVEKIPVIHNVLLVPRGPRSYYIHSDVVDLVNNLFDDGKTKPAQPLKHRNEVQKLLDRSLQNGISKPVEAAEPQVSPVKPAAPLPTAPVNAHPHAEPYQNGSHPKPVEAAVQPPSPRSPPKPIQEQPQAPPKPSGPTTWAKLVSGEVKNNGLPPPTKPVEQPKPVGFPAAKGPKPQQPQGERQQQRRDDKFEKNPRRLHFSYLRRRQNTTQQELEQVIRQAFEFLGLIEKVSAFGSDKWVNGYVEFKEECSVKTALDLVDRNTGKPGLQLQIEIPAWNFKEHVQISETPRSSSGPRNFNNRQGGGAAAQNGGSNGGWNNVGRRDNRNFRKPLSNASQPAGKAR</sequence>
<evidence type="ECO:0000313" key="3">
    <source>
        <dbReference type="Proteomes" id="UP000095284"/>
    </source>
</evidence>
<protein>
    <submittedName>
        <fullName evidence="4">NTF2 domain-containing protein</fullName>
    </submittedName>
</protein>
<feature type="compositionally biased region" description="Basic and acidic residues" evidence="1">
    <location>
        <begin position="288"/>
        <end position="300"/>
    </location>
</feature>
<feature type="compositionally biased region" description="Low complexity" evidence="1">
    <location>
        <begin position="401"/>
        <end position="425"/>
    </location>
</feature>
<dbReference type="WBParaSite" id="BXY_0440000.1">
    <property type="protein sequence ID" value="BXY_0440000.1"/>
    <property type="gene ID" value="BXY_0440000"/>
</dbReference>
<dbReference type="InterPro" id="IPR018222">
    <property type="entry name" value="Nuclear_transport_factor_2_euk"/>
</dbReference>
<dbReference type="Proteomes" id="UP000095284">
    <property type="component" value="Unplaced"/>
</dbReference>
<dbReference type="InterPro" id="IPR002075">
    <property type="entry name" value="NTF2_dom"/>
</dbReference>
<evidence type="ECO:0000259" key="2">
    <source>
        <dbReference type="PROSITE" id="PS50177"/>
    </source>
</evidence>
<name>A0A1I7RUJ0_BURXY</name>
<evidence type="ECO:0000256" key="1">
    <source>
        <dbReference type="SAM" id="MobiDB-lite"/>
    </source>
</evidence>
<dbReference type="InterPro" id="IPR032710">
    <property type="entry name" value="NTF2-like_dom_sf"/>
</dbReference>
<feature type="region of interest" description="Disordered" evidence="1">
    <location>
        <begin position="173"/>
        <end position="304"/>
    </location>
</feature>
<evidence type="ECO:0000313" key="4">
    <source>
        <dbReference type="WBParaSite" id="BXY_0440000.1"/>
    </source>
</evidence>
<feature type="compositionally biased region" description="Pro residues" evidence="1">
    <location>
        <begin position="218"/>
        <end position="239"/>
    </location>
</feature>
<dbReference type="Pfam" id="PF02136">
    <property type="entry name" value="NTF2"/>
    <property type="match status" value="1"/>
</dbReference>
<organism evidence="3 4">
    <name type="scientific">Bursaphelenchus xylophilus</name>
    <name type="common">Pinewood nematode worm</name>
    <name type="synonym">Aphelenchoides xylophilus</name>
    <dbReference type="NCBI Taxonomy" id="6326"/>
    <lineage>
        <taxon>Eukaryota</taxon>
        <taxon>Metazoa</taxon>
        <taxon>Ecdysozoa</taxon>
        <taxon>Nematoda</taxon>
        <taxon>Chromadorea</taxon>
        <taxon>Rhabditida</taxon>
        <taxon>Tylenchina</taxon>
        <taxon>Tylenchomorpha</taxon>
        <taxon>Aphelenchoidea</taxon>
        <taxon>Aphelenchoididae</taxon>
        <taxon>Bursaphelenchus</taxon>
    </lineage>
</organism>
<dbReference type="Gene3D" id="3.10.450.50">
    <property type="match status" value="1"/>
</dbReference>
<dbReference type="SUPFAM" id="SSF54427">
    <property type="entry name" value="NTF2-like"/>
    <property type="match status" value="1"/>
</dbReference>
<proteinExistence type="predicted"/>
<feature type="compositionally biased region" description="Low complexity" evidence="1">
    <location>
        <begin position="276"/>
        <end position="287"/>
    </location>
</feature>
<feature type="region of interest" description="Disordered" evidence="1">
    <location>
        <begin position="391"/>
        <end position="448"/>
    </location>
</feature>
<feature type="compositionally biased region" description="Polar residues" evidence="1">
    <location>
        <begin position="391"/>
        <end position="400"/>
    </location>
</feature>
<accession>A0A1I7RUJ0</accession>
<dbReference type="PROSITE" id="PS50177">
    <property type="entry name" value="NTF2_DOMAIN"/>
    <property type="match status" value="1"/>
</dbReference>